<feature type="binding site" description="covalent" evidence="8">
    <location>
        <position position="224"/>
    </location>
    <ligand>
        <name>heme c</name>
        <dbReference type="ChEBI" id="CHEBI:61717"/>
        <label>2</label>
    </ligand>
</feature>
<evidence type="ECO:0000256" key="7">
    <source>
        <dbReference type="ARBA" id="ARBA00023004"/>
    </source>
</evidence>
<keyword evidence="3 9" id="KW-0479">Metal-binding</keyword>
<dbReference type="InterPro" id="IPR036909">
    <property type="entry name" value="Cyt_c-like_dom_sf"/>
</dbReference>
<evidence type="ECO:0000256" key="2">
    <source>
        <dbReference type="ARBA" id="ARBA00022617"/>
    </source>
</evidence>
<keyword evidence="5" id="KW-0574">Periplasm</keyword>
<dbReference type="RefSeq" id="WP_007547970.1">
    <property type="nucleotide sequence ID" value="NZ_ABZS01000183.1"/>
</dbReference>
<feature type="binding site" description="covalent" evidence="8">
    <location>
        <position position="76"/>
    </location>
    <ligand>
        <name>heme c</name>
        <dbReference type="ChEBI" id="CHEBI:61717"/>
        <label>1</label>
    </ligand>
</feature>
<organism evidence="11 12">
    <name type="scientific">Sulfurihydrogenibium yellowstonense SS-5</name>
    <dbReference type="NCBI Taxonomy" id="432331"/>
    <lineage>
        <taxon>Bacteria</taxon>
        <taxon>Pseudomonadati</taxon>
        <taxon>Aquificota</taxon>
        <taxon>Aquificia</taxon>
        <taxon>Aquificales</taxon>
        <taxon>Hydrogenothermaceae</taxon>
        <taxon>Sulfurihydrogenibium</taxon>
    </lineage>
</organism>
<dbReference type="AlphaFoldDB" id="C4FLV5"/>
<dbReference type="Proteomes" id="UP000005540">
    <property type="component" value="Unassembled WGS sequence"/>
</dbReference>
<dbReference type="GO" id="GO:0009055">
    <property type="term" value="F:electron transfer activity"/>
    <property type="evidence" value="ECO:0007669"/>
    <property type="project" value="InterPro"/>
</dbReference>
<dbReference type="PIRSF" id="PIRSF000294">
    <property type="entry name" value="Cytochrome-c_peroxidase"/>
    <property type="match status" value="1"/>
</dbReference>
<protein>
    <submittedName>
        <fullName evidence="11">Cytochrome c551 peroxidase</fullName>
        <ecNumber evidence="11">1.11.1.5</ecNumber>
    </submittedName>
</protein>
<evidence type="ECO:0000313" key="11">
    <source>
        <dbReference type="EMBL" id="EEP59945.1"/>
    </source>
</evidence>
<evidence type="ECO:0000259" key="10">
    <source>
        <dbReference type="PROSITE" id="PS51007"/>
    </source>
</evidence>
<dbReference type="PANTHER" id="PTHR30600:SF7">
    <property type="entry name" value="CYTOCHROME C PEROXIDASE-RELATED"/>
    <property type="match status" value="1"/>
</dbReference>
<sequence length="341" mass="38016">MKKVLLTSLGFTAVLLIAAPSKSQEEPLTKARQYFSPLPKDFFTKENSVYNNPKVINLGKMLFFERRLSVNDNISCATCHAIEYYGSAPAKKQMGVIKFQDRHTPTVLNSAGQFVQHWIGNRKDVEDQAIQSLTGPAAFGNKSLEDVEDKISKIEGYVKLFKEAFPNDSKPISGKNIAIAIGAYERTLTTSSRFDEYLKGNTKALNQKEKKGLITFIEVGCAACHNGPLVGGNSYQKFGIVAPYWEYTKSQSIDEGRYLVTKKEEDKYVYKVPSLRNAALTPPYFHDGSVEKLEDAVKIMAKVQLGKDLTNEDIDNIVAFLNALTGNLPKNFREPPILPSK</sequence>
<gene>
    <name evidence="11" type="ORF">SULYE_1559</name>
</gene>
<feature type="domain" description="Cytochrome c" evidence="10">
    <location>
        <begin position="207"/>
        <end position="325"/>
    </location>
</feature>
<evidence type="ECO:0000256" key="6">
    <source>
        <dbReference type="ARBA" id="ARBA00023002"/>
    </source>
</evidence>
<keyword evidence="12" id="KW-1185">Reference proteome</keyword>
<dbReference type="GO" id="GO:0046872">
    <property type="term" value="F:metal ion binding"/>
    <property type="evidence" value="ECO:0007669"/>
    <property type="project" value="UniProtKB-KW"/>
</dbReference>
<evidence type="ECO:0000256" key="4">
    <source>
        <dbReference type="ARBA" id="ARBA00022729"/>
    </source>
</evidence>
<comment type="cofactor">
    <cofactor evidence="8">
        <name>heme</name>
        <dbReference type="ChEBI" id="CHEBI:30413"/>
    </cofactor>
    <text evidence="8">Binds 2 heme groups.</text>
</comment>
<dbReference type="GO" id="GO:0020037">
    <property type="term" value="F:heme binding"/>
    <property type="evidence" value="ECO:0007669"/>
    <property type="project" value="InterPro"/>
</dbReference>
<dbReference type="InterPro" id="IPR051395">
    <property type="entry name" value="Cytochrome_c_Peroxidase/MauG"/>
</dbReference>
<evidence type="ECO:0000256" key="5">
    <source>
        <dbReference type="ARBA" id="ARBA00022764"/>
    </source>
</evidence>
<feature type="binding site" description="axial binding residue" evidence="9">
    <location>
        <position position="225"/>
    </location>
    <ligand>
        <name>heme c</name>
        <dbReference type="ChEBI" id="CHEBI:61717"/>
        <label>2</label>
    </ligand>
    <ligandPart>
        <name>Fe</name>
        <dbReference type="ChEBI" id="CHEBI:18248"/>
    </ligandPart>
</feature>
<evidence type="ECO:0000256" key="3">
    <source>
        <dbReference type="ARBA" id="ARBA00022723"/>
    </source>
</evidence>
<keyword evidence="7 9" id="KW-0408">Iron</keyword>
<comment type="subcellular location">
    <subcellularLocation>
        <location evidence="1">Periplasm</location>
    </subcellularLocation>
</comment>
<feature type="binding site" description="covalent" evidence="8">
    <location>
        <position position="79"/>
    </location>
    <ligand>
        <name>heme c</name>
        <dbReference type="ChEBI" id="CHEBI:61717"/>
        <label>1</label>
    </ligand>
</feature>
<comment type="PTM">
    <text evidence="8">Binds 2 heme groups per subunit.</text>
</comment>
<feature type="binding site" description="axial binding residue" evidence="9">
    <location>
        <position position="80"/>
    </location>
    <ligand>
        <name>heme c</name>
        <dbReference type="ChEBI" id="CHEBI:61717"/>
        <label>1</label>
    </ligand>
    <ligandPart>
        <name>Fe</name>
        <dbReference type="ChEBI" id="CHEBI:18248"/>
    </ligandPart>
</feature>
<keyword evidence="11" id="KW-0575">Peroxidase</keyword>
<dbReference type="GO" id="GO:0042597">
    <property type="term" value="C:periplasmic space"/>
    <property type="evidence" value="ECO:0007669"/>
    <property type="project" value="UniProtKB-SubCell"/>
</dbReference>
<dbReference type="EMBL" id="ABZS01000183">
    <property type="protein sequence ID" value="EEP59945.1"/>
    <property type="molecule type" value="Genomic_DNA"/>
</dbReference>
<dbReference type="OrthoDB" id="9772811at2"/>
<evidence type="ECO:0000256" key="8">
    <source>
        <dbReference type="PIRSR" id="PIRSR000294-1"/>
    </source>
</evidence>
<keyword evidence="2 8" id="KW-0349">Heme</keyword>
<dbReference type="InterPro" id="IPR004852">
    <property type="entry name" value="Di-haem_cyt_c_peroxidsae"/>
</dbReference>
<dbReference type="PROSITE" id="PS51007">
    <property type="entry name" value="CYTC"/>
    <property type="match status" value="2"/>
</dbReference>
<name>C4FLV5_9AQUI</name>
<dbReference type="EC" id="1.11.1.5" evidence="11"/>
<keyword evidence="6 11" id="KW-0560">Oxidoreductase</keyword>
<feature type="binding site" description="axial binding residue" evidence="9">
    <location>
        <position position="300"/>
    </location>
    <ligand>
        <name>heme c</name>
        <dbReference type="ChEBI" id="CHEBI:61717"/>
        <label>2</label>
    </ligand>
    <ligandPart>
        <name>Fe</name>
        <dbReference type="ChEBI" id="CHEBI:18248"/>
    </ligandPart>
</feature>
<dbReference type="GO" id="GO:0004130">
    <property type="term" value="F:cytochrome-c peroxidase activity"/>
    <property type="evidence" value="ECO:0007669"/>
    <property type="project" value="UniProtKB-EC"/>
</dbReference>
<dbReference type="FunFam" id="1.10.760.10:FF:000020">
    <property type="entry name" value="Cytochrome c peroxidase"/>
    <property type="match status" value="1"/>
</dbReference>
<accession>C4FLV5</accession>
<reference evidence="11 12" key="1">
    <citation type="submission" date="2009-04" db="EMBL/GenBank/DDBJ databases">
        <authorList>
            <person name="Reysenbach A.-L."/>
            <person name="Heidelberg J.F."/>
            <person name="Nelson W.C."/>
        </authorList>
    </citation>
    <scope>NUCLEOTIDE SEQUENCE [LARGE SCALE GENOMIC DNA]</scope>
    <source>
        <strain evidence="11 12">SS-5</strain>
    </source>
</reference>
<dbReference type="InterPro" id="IPR026259">
    <property type="entry name" value="MauG/Cytc_peroxidase"/>
</dbReference>
<feature type="binding site" description="covalent" evidence="8">
    <location>
        <position position="221"/>
    </location>
    <ligand>
        <name>heme c</name>
        <dbReference type="ChEBI" id="CHEBI:61717"/>
        <label>2</label>
    </ligand>
</feature>
<keyword evidence="4" id="KW-0732">Signal</keyword>
<dbReference type="PANTHER" id="PTHR30600">
    <property type="entry name" value="CYTOCHROME C PEROXIDASE-RELATED"/>
    <property type="match status" value="1"/>
</dbReference>
<comment type="caution">
    <text evidence="11">The sequence shown here is derived from an EMBL/GenBank/DDBJ whole genome shotgun (WGS) entry which is preliminary data.</text>
</comment>
<evidence type="ECO:0000256" key="9">
    <source>
        <dbReference type="PIRSR" id="PIRSR000294-2"/>
    </source>
</evidence>
<evidence type="ECO:0000256" key="1">
    <source>
        <dbReference type="ARBA" id="ARBA00004418"/>
    </source>
</evidence>
<dbReference type="InterPro" id="IPR009056">
    <property type="entry name" value="Cyt_c-like_dom"/>
</dbReference>
<proteinExistence type="predicted"/>
<evidence type="ECO:0000313" key="12">
    <source>
        <dbReference type="Proteomes" id="UP000005540"/>
    </source>
</evidence>
<dbReference type="SUPFAM" id="SSF46626">
    <property type="entry name" value="Cytochrome c"/>
    <property type="match status" value="2"/>
</dbReference>
<dbReference type="Pfam" id="PF03150">
    <property type="entry name" value="CCP_MauG"/>
    <property type="match status" value="1"/>
</dbReference>
<dbReference type="Gene3D" id="1.10.760.10">
    <property type="entry name" value="Cytochrome c-like domain"/>
    <property type="match status" value="2"/>
</dbReference>
<feature type="domain" description="Cytochrome c" evidence="10">
    <location>
        <begin position="54"/>
        <end position="158"/>
    </location>
</feature>